<proteinExistence type="predicted"/>
<keyword evidence="2" id="KW-1185">Reference proteome</keyword>
<dbReference type="KEGG" id="vg:6372283"/>
<reference evidence="1 2" key="1">
    <citation type="journal article" date="2008" name="Virology">
        <title>Characterization of Pseudomonas chlororaphis myovirus 201varphi2-1 via genomic sequencing, mass spectrometry, and electron microscopy.</title>
        <authorList>
            <person name="Thomas J.A."/>
            <person name="Rolando M.R."/>
            <person name="Carroll C.A."/>
            <person name="Shen P.S."/>
            <person name="Belnap D.M."/>
            <person name="Weintraub S.T."/>
            <person name="Serwer P."/>
            <person name="Hardies S.C."/>
        </authorList>
    </citation>
    <scope>NUCLEOTIDE SEQUENCE</scope>
</reference>
<dbReference type="EMBL" id="EU197055">
    <property type="protein sequence ID" value="ABY62867.1"/>
    <property type="molecule type" value="Genomic_DNA"/>
</dbReference>
<evidence type="ECO:0000313" key="1">
    <source>
        <dbReference type="EMBL" id="ABY62867.1"/>
    </source>
</evidence>
<evidence type="ECO:0000313" key="2">
    <source>
        <dbReference type="Proteomes" id="UP000002421"/>
    </source>
</evidence>
<sequence length="228" mass="25662">MYSVKIMSGQNLPDSDVGKGFRIILVGEGQEFEFGNRPDTGEPFLVVRGKGDFTDVEYPLTGNAYVMNESGKTIASFWGRTINPIDSNDMVPETEAYVSESLPTLGSPREPLRTIDSIREQYNDRNLTEMQLRYLAEPRLKVCNNEVSRGNSYRARVAYLILKGIPNDIAMENSWYLTEKQRKFEVVVDSNDPDPIRTVEAIQSIVNEARPQPNKGSRTLPVEHVVSA</sequence>
<accession>B3FK09</accession>
<dbReference type="Proteomes" id="UP000002421">
    <property type="component" value="Segment"/>
</dbReference>
<dbReference type="RefSeq" id="YP_001956759.1">
    <property type="nucleotide sequence ID" value="NC_010821.1"/>
</dbReference>
<organism evidence="1 2">
    <name type="scientific">Pseudomonas phage 201phi2-1</name>
    <name type="common">Pseudomonas chlororaphis phage 201phi2-1</name>
    <dbReference type="NCBI Taxonomy" id="198110"/>
    <lineage>
        <taxon>Viruses</taxon>
        <taxon>Duplodnaviria</taxon>
        <taxon>Heunggongvirae</taxon>
        <taxon>Uroviricota</taxon>
        <taxon>Caudoviricetes</taxon>
        <taxon>Chimalliviridae</taxon>
        <taxon>Serwervirus</taxon>
        <taxon>Serwervirus 201phi21</taxon>
    </lineage>
</organism>
<gene>
    <name evidence="1" type="ORF">201phi2-1p034</name>
</gene>
<name>B3FK09_BP201</name>
<organismHost>
    <name type="scientific">Pseudomonas chlororaphis</name>
    <dbReference type="NCBI Taxonomy" id="587753"/>
</organismHost>
<protein>
    <submittedName>
        <fullName evidence="1">Uncharacterized protein</fullName>
    </submittedName>
</protein>
<dbReference type="OrthoDB" id="28576at10239"/>